<gene>
    <name evidence="1" type="ordered locus">BH0458</name>
</gene>
<protein>
    <submittedName>
        <fullName evidence="1">BH0458 protein</fullName>
    </submittedName>
</protein>
<name>Q9KFM1_HALH5</name>
<accession>Q9KFM1</accession>
<organism evidence="1 2">
    <name type="scientific">Halalkalibacterium halodurans (strain ATCC BAA-125 / DSM 18197 / FERM 7344 / JCM 9153 / C-125)</name>
    <name type="common">Bacillus halodurans</name>
    <dbReference type="NCBI Taxonomy" id="272558"/>
    <lineage>
        <taxon>Bacteria</taxon>
        <taxon>Bacillati</taxon>
        <taxon>Bacillota</taxon>
        <taxon>Bacilli</taxon>
        <taxon>Bacillales</taxon>
        <taxon>Bacillaceae</taxon>
        <taxon>Halalkalibacterium (ex Joshi et al. 2022)</taxon>
    </lineage>
</organism>
<proteinExistence type="predicted"/>
<dbReference type="Proteomes" id="UP000001258">
    <property type="component" value="Chromosome"/>
</dbReference>
<keyword evidence="2" id="KW-1185">Reference proteome</keyword>
<sequence>MNFGSGTFILNDWAIFCMFFRALMGVERATRRRLLREKQQRKIAESGVLEEAGALPAESVRQVAISNE</sequence>
<evidence type="ECO:0000313" key="1">
    <source>
        <dbReference type="EMBL" id="BAB04177.1"/>
    </source>
</evidence>
<dbReference type="EMBL" id="BA000004">
    <property type="protein sequence ID" value="BAB04177.1"/>
    <property type="molecule type" value="Genomic_DNA"/>
</dbReference>
<dbReference type="HOGENOM" id="CLU_2785189_0_0_9"/>
<dbReference type="PIR" id="B83707">
    <property type="entry name" value="B83707"/>
</dbReference>
<evidence type="ECO:0000313" key="2">
    <source>
        <dbReference type="Proteomes" id="UP000001258"/>
    </source>
</evidence>
<dbReference type="AlphaFoldDB" id="Q9KFM1"/>
<dbReference type="KEGG" id="bha:BH0458"/>
<reference evidence="1 2" key="1">
    <citation type="journal article" date="2000" name="Nucleic Acids Res.">
        <title>Complete genome sequence of the alkaliphilic bacterium Bacillus halodurans and genomic sequence comparison with Bacillus subtilis.</title>
        <authorList>
            <person name="Takami H."/>
            <person name="Nakasone K."/>
            <person name="Takaki Y."/>
            <person name="Maeno G."/>
            <person name="Sasaki R."/>
            <person name="Masui N."/>
            <person name="Fuji F."/>
            <person name="Hirama C."/>
            <person name="Nakamura Y."/>
            <person name="Ogasawara N."/>
            <person name="Kuhara S."/>
            <person name="Horikoshi K."/>
        </authorList>
    </citation>
    <scope>NUCLEOTIDE SEQUENCE [LARGE SCALE GENOMIC DNA]</scope>
    <source>
        <strain evidence="2">ATCC BAA-125 / DSM 18197 / FERM 7344 / JCM 9153 / C-125</strain>
    </source>
</reference>